<feature type="chain" id="PRO_5008691288" evidence="1">
    <location>
        <begin position="21"/>
        <end position="863"/>
    </location>
</feature>
<dbReference type="PANTHER" id="PTHR11731">
    <property type="entry name" value="PROTEASE FAMILY S9B,C DIPEPTIDYL-PEPTIDASE IV-RELATED"/>
    <property type="match status" value="1"/>
</dbReference>
<keyword evidence="1" id="KW-0732">Signal</keyword>
<evidence type="ECO:0000259" key="2">
    <source>
        <dbReference type="Pfam" id="PF00326"/>
    </source>
</evidence>
<dbReference type="GO" id="GO:0008236">
    <property type="term" value="F:serine-type peptidase activity"/>
    <property type="evidence" value="ECO:0007669"/>
    <property type="project" value="InterPro"/>
</dbReference>
<dbReference type="Pfam" id="PF00326">
    <property type="entry name" value="Peptidase_S9"/>
    <property type="match status" value="1"/>
</dbReference>
<dbReference type="SUPFAM" id="SSF82171">
    <property type="entry name" value="DPP6 N-terminal domain-like"/>
    <property type="match status" value="1"/>
</dbReference>
<name>A0A1C4EMC9_9BACT</name>
<sequence>MKRRLMITWCCLCCLGVVQAQLKSLDSSAYKDWKTITSPLMAGTGHWVMYSLLQGSGSTRYFVNTQTGQSLQLDSVRDVAFFAKGNWISYTVSRKSGDSLFFWQPDTHQKIYWPHGRPQPLQESARLVAATIGKPGRFTVYNLEKHDSIAFEEVPKYQLYDHDQRICFQRKDTLLDGPLKGPYRVVYKGPLSDYTFHPEKKTGCILSDSCVYTFTLSGGPPVKCIDFRDIQLPAPYHPVLRAYDVSPGTSSLLLDVRQDQAAPPPPAPPLHAGFELELWTWNEGVSQRRQRKGVYNKTPQDDARFIYHPLTKQCVQVLTENAGQLMLPEGNDYRYAFLLDSHPYLYSIDWKYSANADIYLVDVYTGARVRVATNSYDYPQWSPDGRHALLYDAPGKQWLTLDTTRQQFVPLPHPPPYPVYDEDYDMAHPPLAYGLAGWLNGGSSAVLYDRYDLWVADLSGQKPTYALTREEGRAKGIQLRLQGADYAGLLNLDKPITLRSFNEHTKSAGIYRYERQHITAVADQPAYSIKILATASDGKSVLFTKESYQQSPDLWWGSANLRTTRQLTRLNPQQQQYNWGTVKVVSWKNFAGNNNEGLLYLPQDYDSTKSYPMIVNFYETHAHNLHAYITPQYPTSILNIVTYVSNGYIVFQPDVHYTLGDPGESAYNAVVSGTEAMVARGIADKKRIGLQGHSWAGYQAAYVASRTNIFACASPCAAVVNMTYNYSAIRASGAPCMFLYESGQSRMGGSLWEMKEKYIQNSTIFRADSIHTPLLIFHNDKDGAVAFTQGLDLFLAMRRLQRPAWLLNYKGEGHTLDNEAAQRDYAIRMQQFFDHYLKQQPMPLWMKEGISIDERKYTQKYTE</sequence>
<accession>A0A1C4EMC9</accession>
<keyword evidence="3" id="KW-0378">Hydrolase</keyword>
<protein>
    <submittedName>
        <fullName evidence="3">Dipeptidyl aminopeptidase/acylaminoacyl peptidase</fullName>
    </submittedName>
</protein>
<reference evidence="3 4" key="1">
    <citation type="submission" date="2016-08" db="EMBL/GenBank/DDBJ databases">
        <authorList>
            <person name="Seilhamer J.J."/>
        </authorList>
    </citation>
    <scope>NUCLEOTIDE SEQUENCE [LARGE SCALE GENOMIC DNA]</scope>
    <source>
        <strain evidence="3 4">A37T2</strain>
    </source>
</reference>
<dbReference type="PANTHER" id="PTHR11731:SF193">
    <property type="entry name" value="DIPEPTIDYL PEPTIDASE 9"/>
    <property type="match status" value="1"/>
</dbReference>
<dbReference type="GO" id="GO:0008239">
    <property type="term" value="F:dipeptidyl-peptidase activity"/>
    <property type="evidence" value="ECO:0007669"/>
    <property type="project" value="TreeGrafter"/>
</dbReference>
<proteinExistence type="predicted"/>
<dbReference type="RefSeq" id="WP_089712912.1">
    <property type="nucleotide sequence ID" value="NZ_FMAR01000009.1"/>
</dbReference>
<keyword evidence="3" id="KW-0645">Protease</keyword>
<dbReference type="GO" id="GO:0006508">
    <property type="term" value="P:proteolysis"/>
    <property type="evidence" value="ECO:0007669"/>
    <property type="project" value="InterPro"/>
</dbReference>
<dbReference type="SUPFAM" id="SSF53474">
    <property type="entry name" value="alpha/beta-Hydrolases"/>
    <property type="match status" value="1"/>
</dbReference>
<evidence type="ECO:0000313" key="3">
    <source>
        <dbReference type="EMBL" id="SCC44642.1"/>
    </source>
</evidence>
<dbReference type="GO" id="GO:0004177">
    <property type="term" value="F:aminopeptidase activity"/>
    <property type="evidence" value="ECO:0007669"/>
    <property type="project" value="UniProtKB-KW"/>
</dbReference>
<dbReference type="Gene3D" id="3.40.50.1820">
    <property type="entry name" value="alpha/beta hydrolase"/>
    <property type="match status" value="1"/>
</dbReference>
<dbReference type="STRING" id="1335309.GA0116948_10928"/>
<dbReference type="InterPro" id="IPR029058">
    <property type="entry name" value="AB_hydrolase_fold"/>
</dbReference>
<evidence type="ECO:0000313" key="4">
    <source>
        <dbReference type="Proteomes" id="UP000242818"/>
    </source>
</evidence>
<keyword evidence="4" id="KW-1185">Reference proteome</keyword>
<evidence type="ECO:0000256" key="1">
    <source>
        <dbReference type="SAM" id="SignalP"/>
    </source>
</evidence>
<dbReference type="InterPro" id="IPR050278">
    <property type="entry name" value="Serine_Prot_S9B/DPPIV"/>
</dbReference>
<dbReference type="AlphaFoldDB" id="A0A1C4EMC9"/>
<organism evidence="3 4">
    <name type="scientific">Chitinophaga costaii</name>
    <dbReference type="NCBI Taxonomy" id="1335309"/>
    <lineage>
        <taxon>Bacteria</taxon>
        <taxon>Pseudomonadati</taxon>
        <taxon>Bacteroidota</taxon>
        <taxon>Chitinophagia</taxon>
        <taxon>Chitinophagales</taxon>
        <taxon>Chitinophagaceae</taxon>
        <taxon>Chitinophaga</taxon>
    </lineage>
</organism>
<feature type="domain" description="Peptidase S9 prolyl oligopeptidase catalytic" evidence="2">
    <location>
        <begin position="660"/>
        <end position="839"/>
    </location>
</feature>
<dbReference type="EMBL" id="FMAR01000009">
    <property type="protein sequence ID" value="SCC44642.1"/>
    <property type="molecule type" value="Genomic_DNA"/>
</dbReference>
<dbReference type="OrthoDB" id="9812921at2"/>
<dbReference type="InterPro" id="IPR001375">
    <property type="entry name" value="Peptidase_S9_cat"/>
</dbReference>
<keyword evidence="3" id="KW-0031">Aminopeptidase</keyword>
<dbReference type="Proteomes" id="UP000242818">
    <property type="component" value="Unassembled WGS sequence"/>
</dbReference>
<feature type="signal peptide" evidence="1">
    <location>
        <begin position="1"/>
        <end position="20"/>
    </location>
</feature>
<gene>
    <name evidence="3" type="ORF">GA0116948_10928</name>
</gene>